<dbReference type="AGR" id="WB:WBGene00011519"/>
<dbReference type="InParanoid" id="O18047"/>
<dbReference type="GeneID" id="188171"/>
<organism evidence="2 3">
    <name type="scientific">Caenorhabditis elegans</name>
    <dbReference type="NCBI Taxonomy" id="6239"/>
    <lineage>
        <taxon>Eukaryota</taxon>
        <taxon>Metazoa</taxon>
        <taxon>Ecdysozoa</taxon>
        <taxon>Nematoda</taxon>
        <taxon>Chromadorea</taxon>
        <taxon>Rhabditida</taxon>
        <taxon>Rhabditina</taxon>
        <taxon>Rhabditomorpha</taxon>
        <taxon>Rhabditoidea</taxon>
        <taxon>Rhabditidae</taxon>
        <taxon>Peloderinae</taxon>
        <taxon>Caenorhabditis</taxon>
    </lineage>
</organism>
<keyword evidence="1" id="KW-0812">Transmembrane</keyword>
<evidence type="ECO:0000313" key="3">
    <source>
        <dbReference type="Proteomes" id="UP000001940"/>
    </source>
</evidence>
<keyword evidence="3" id="KW-1185">Reference proteome</keyword>
<proteinExistence type="predicted"/>
<dbReference type="PaxDb" id="6239-T06C12.12"/>
<gene>
    <name evidence="2" type="ORF">CELE_T06C12.12</name>
    <name evidence="2 4" type="ORF">T06C12.12</name>
</gene>
<dbReference type="AlphaFoldDB" id="O18047"/>
<keyword evidence="1" id="KW-0472">Membrane</keyword>
<dbReference type="STRING" id="6239.T06C12.12.1"/>
<dbReference type="SMR" id="O18047"/>
<dbReference type="Bgee" id="WBGene00011519">
    <property type="expression patterns" value="Expressed in pharyngeal muscle cell (C elegans)"/>
</dbReference>
<evidence type="ECO:0000313" key="2">
    <source>
        <dbReference type="EMBL" id="CAB03308.1"/>
    </source>
</evidence>
<dbReference type="eggNOG" id="KOG2547">
    <property type="taxonomic scope" value="Eukaryota"/>
</dbReference>
<dbReference type="EMBL" id="BX284605">
    <property type="protein sequence ID" value="CAB03308.1"/>
    <property type="molecule type" value="Genomic_DNA"/>
</dbReference>
<keyword evidence="1" id="KW-1133">Transmembrane helix</keyword>
<protein>
    <submittedName>
        <fullName evidence="2">Movement protein</fullName>
    </submittedName>
</protein>
<accession>O18047</accession>
<dbReference type="HOGENOM" id="CLU_2148096_0_0_1"/>
<name>O18047_CAEEL</name>
<dbReference type="RefSeq" id="NP_506972.1">
    <property type="nucleotide sequence ID" value="NM_074571.1"/>
</dbReference>
<dbReference type="PIR" id="T24573">
    <property type="entry name" value="T24573"/>
</dbReference>
<dbReference type="UCSC" id="T06C12.12">
    <property type="organism name" value="c. elegans"/>
</dbReference>
<dbReference type="KEGG" id="cel:CELE_T06C12.12"/>
<dbReference type="WormBase" id="T06C12.12">
    <property type="protein sequence ID" value="CE16362"/>
    <property type="gene ID" value="WBGene00011519"/>
</dbReference>
<feature type="transmembrane region" description="Helical" evidence="1">
    <location>
        <begin position="82"/>
        <end position="103"/>
    </location>
</feature>
<evidence type="ECO:0000313" key="4">
    <source>
        <dbReference type="WormBase" id="T06C12.12"/>
    </source>
</evidence>
<reference evidence="2 3" key="1">
    <citation type="journal article" date="1998" name="Science">
        <title>Genome sequence of the nematode C. elegans: a platform for investigating biology.</title>
        <authorList>
            <consortium name="The C. elegans sequencing consortium"/>
            <person name="Sulson J.E."/>
            <person name="Waterston R."/>
        </authorList>
    </citation>
    <scope>NUCLEOTIDE SEQUENCE [LARGE SCALE GENOMIC DNA]</scope>
    <source>
        <strain evidence="2 3">Bristol N2</strain>
    </source>
</reference>
<evidence type="ECO:0000256" key="1">
    <source>
        <dbReference type="SAM" id="Phobius"/>
    </source>
</evidence>
<dbReference type="Proteomes" id="UP000001940">
    <property type="component" value="Chromosome V"/>
</dbReference>
<dbReference type="CTD" id="188171"/>
<sequence length="112" mass="12488">MDSETSIITNLSANNSTLSRAVTSSSLSIVLPETISVDHTSLYLQQIAPYRPLQAVQPPAQFIPGSRSMSTSFDAFATPSTVGFFLVIYLFLIHIVLICYSRYRLISRMRRV</sequence>